<protein>
    <submittedName>
        <fullName evidence="5">Uncharacterized protein</fullName>
    </submittedName>
</protein>
<evidence type="ECO:0000313" key="5">
    <source>
        <dbReference type="EMBL" id="EDO35126.1"/>
    </source>
</evidence>
<dbReference type="PANTHER" id="PTHR10036:SF25">
    <property type="entry name" value="HEP21 PROTEIN"/>
    <property type="match status" value="1"/>
</dbReference>
<dbReference type="HOGENOM" id="CLU_1995292_0_0_1"/>
<evidence type="ECO:0000313" key="6">
    <source>
        <dbReference type="Proteomes" id="UP000001593"/>
    </source>
</evidence>
<keyword evidence="6" id="KW-1185">Reference proteome</keyword>
<reference evidence="5 6" key="1">
    <citation type="journal article" date="2007" name="Science">
        <title>Sea anemone genome reveals ancestral eumetazoan gene repertoire and genomic organization.</title>
        <authorList>
            <person name="Putnam N.H."/>
            <person name="Srivastava M."/>
            <person name="Hellsten U."/>
            <person name="Dirks B."/>
            <person name="Chapman J."/>
            <person name="Salamov A."/>
            <person name="Terry A."/>
            <person name="Shapiro H."/>
            <person name="Lindquist E."/>
            <person name="Kapitonov V.V."/>
            <person name="Jurka J."/>
            <person name="Genikhovich G."/>
            <person name="Grigoriev I.V."/>
            <person name="Lucas S.M."/>
            <person name="Steele R.E."/>
            <person name="Finnerty J.R."/>
            <person name="Technau U."/>
            <person name="Martindale M.Q."/>
            <person name="Rokhsar D.S."/>
        </authorList>
    </citation>
    <scope>NUCLEOTIDE SEQUENCE [LARGE SCALE GENOMIC DNA]</scope>
    <source>
        <strain evidence="6">CH2 X CH6</strain>
    </source>
</reference>
<keyword evidence="3" id="KW-0472">Membrane</keyword>
<sequence length="126" mass="14009">MKSVLALVALVLMVVPHASSLNCHSCRSEVGFLECSHDKIEEQCKNDQSCGKYSYTYGGNDYWQNGCIDTKECSSSEMCLKDSQKDNCVVYCCDTDLCNPATTNVPSGITILLSVYIAFFCLYLVW</sequence>
<dbReference type="Proteomes" id="UP000001593">
    <property type="component" value="Unassembled WGS sequence"/>
</dbReference>
<accession>A7SMG5</accession>
<organism evidence="5 6">
    <name type="scientific">Nematostella vectensis</name>
    <name type="common">Starlet sea anemone</name>
    <dbReference type="NCBI Taxonomy" id="45351"/>
    <lineage>
        <taxon>Eukaryota</taxon>
        <taxon>Metazoa</taxon>
        <taxon>Cnidaria</taxon>
        <taxon>Anthozoa</taxon>
        <taxon>Hexacorallia</taxon>
        <taxon>Actiniaria</taxon>
        <taxon>Edwardsiidae</taxon>
        <taxon>Nematostella</taxon>
    </lineage>
</organism>
<proteinExistence type="predicted"/>
<dbReference type="CDD" id="cd00117">
    <property type="entry name" value="TFP"/>
    <property type="match status" value="1"/>
</dbReference>
<evidence type="ECO:0000256" key="1">
    <source>
        <dbReference type="ARBA" id="ARBA00022729"/>
    </source>
</evidence>
<dbReference type="OMA" id="CEALRCH"/>
<keyword evidence="3" id="KW-1133">Transmembrane helix</keyword>
<name>A7SMG5_NEMVE</name>
<evidence type="ECO:0000256" key="2">
    <source>
        <dbReference type="ARBA" id="ARBA00023157"/>
    </source>
</evidence>
<dbReference type="PhylomeDB" id="A7SMG5"/>
<keyword evidence="3" id="KW-0812">Transmembrane</keyword>
<keyword evidence="2" id="KW-1015">Disulfide bond</keyword>
<dbReference type="SUPFAM" id="SSF57302">
    <property type="entry name" value="Snake toxin-like"/>
    <property type="match status" value="1"/>
</dbReference>
<dbReference type="PANTHER" id="PTHR10036">
    <property type="entry name" value="CD59 GLYCOPROTEIN"/>
    <property type="match status" value="1"/>
</dbReference>
<keyword evidence="1 4" id="KW-0732">Signal</keyword>
<evidence type="ECO:0000256" key="3">
    <source>
        <dbReference type="SAM" id="Phobius"/>
    </source>
</evidence>
<feature type="signal peptide" evidence="4">
    <location>
        <begin position="1"/>
        <end position="20"/>
    </location>
</feature>
<dbReference type="EMBL" id="DS469708">
    <property type="protein sequence ID" value="EDO35126.1"/>
    <property type="molecule type" value="Genomic_DNA"/>
</dbReference>
<gene>
    <name evidence="5" type="ORF">NEMVEDRAFT_v1g233380</name>
</gene>
<dbReference type="InParanoid" id="A7SMG5"/>
<dbReference type="AlphaFoldDB" id="A7SMG5"/>
<feature type="chain" id="PRO_5002715186" evidence="4">
    <location>
        <begin position="21"/>
        <end position="126"/>
    </location>
</feature>
<evidence type="ECO:0000256" key="4">
    <source>
        <dbReference type="SAM" id="SignalP"/>
    </source>
</evidence>
<dbReference type="Gene3D" id="2.10.60.10">
    <property type="entry name" value="CD59"/>
    <property type="match status" value="1"/>
</dbReference>
<feature type="transmembrane region" description="Helical" evidence="3">
    <location>
        <begin position="105"/>
        <end position="125"/>
    </location>
</feature>
<dbReference type="InterPro" id="IPR045860">
    <property type="entry name" value="Snake_toxin-like_sf"/>
</dbReference>